<feature type="region of interest" description="Disordered" evidence="2">
    <location>
        <begin position="13"/>
        <end position="41"/>
    </location>
</feature>
<dbReference type="PANTHER" id="PTHR33840:SF1">
    <property type="entry name" value="TLE1 PHOSPHOLIPASE DOMAIN-CONTAINING PROTEIN"/>
    <property type="match status" value="1"/>
</dbReference>
<evidence type="ECO:0000256" key="1">
    <source>
        <dbReference type="SAM" id="Coils"/>
    </source>
</evidence>
<gene>
    <name evidence="4" type="ORF">WMO13_04180</name>
</gene>
<evidence type="ECO:0000259" key="3">
    <source>
        <dbReference type="Pfam" id="PF09994"/>
    </source>
</evidence>
<keyword evidence="1" id="KW-0175">Coiled coil</keyword>
<feature type="coiled-coil region" evidence="1">
    <location>
        <begin position="126"/>
        <end position="153"/>
    </location>
</feature>
<keyword evidence="5" id="KW-1185">Reference proteome</keyword>
<organism evidence="4 5">
    <name type="scientific">Ignatzschineria larvae DSM 13226</name>
    <dbReference type="NCBI Taxonomy" id="1111732"/>
    <lineage>
        <taxon>Bacteria</taxon>
        <taxon>Pseudomonadati</taxon>
        <taxon>Pseudomonadota</taxon>
        <taxon>Gammaproteobacteria</taxon>
        <taxon>Cardiobacteriales</taxon>
        <taxon>Ignatzschineriaceae</taxon>
        <taxon>Ignatzschineria</taxon>
    </lineage>
</organism>
<sequence length="659" mass="75494">MSNEQGYQNYEAYEGDYSKNQDVRQGSKMPMGPGSTNGREGSSVKIVLENYTINVFFDGTGNNVHNTEFRLLDEEYDALQKKRQFYKKELAESMAQDIKINVLTERNGKTYITQRSPNLRERIQEEQRLAKEQAQLKKRISDIENEMDHLIDKKKYKDRTYQKEPNVSYRNEFSNVALLHLGSDEFSKNSKNIYIEGAGTTKDEVDDTEGLGFASGEKSGVYVRINEAFKKIQEITKIIKAQRYSVNVFGFSRGSFYARVFCAWLKAAESANEGEEHTHNLRYQHLNAPPDLFNISLLGIYDTVSSHGKEHYSDPEGTRSMSPLALFDSDQFPLAITNDDQDIYKIVHLTAQNEYRDHFPLTPITAALKSQPTKGGSALEISFPGAHSNLGGAYTDVWKEENHYISKTGSLVSHPFFGEKDGAIHWKWWVNKGYYLKSELSKKLYKSISINLVPSLVSAYFVANRGVRNHYQYITFGAMRMAAEKFGTMKFNEKQERLQERLYIFEQAKRGQDVNKQEAIQYQKEISNQRAKVLSNVDAAIRAKMIKHMNDHGKFEFELSKELPDLKDQKCLYGTFICNSLQPISATYKDEVSPVFFEGEFENVEQQLSYEKYDIQPEKKYVERLRTPSVTIHGVENEGTTRRNQSATGIPSRPTVKGG</sequence>
<evidence type="ECO:0000313" key="5">
    <source>
        <dbReference type="Proteomes" id="UP001449178"/>
    </source>
</evidence>
<dbReference type="EMBL" id="CP150637">
    <property type="protein sequence ID" value="WZW88591.1"/>
    <property type="molecule type" value="Genomic_DNA"/>
</dbReference>
<dbReference type="Pfam" id="PF09994">
    <property type="entry name" value="T6SS_Tle1-like_cat"/>
    <property type="match status" value="1"/>
</dbReference>
<dbReference type="PANTHER" id="PTHR33840">
    <property type="match status" value="1"/>
</dbReference>
<name>A0ABZ3C1B8_9GAMM</name>
<dbReference type="Proteomes" id="UP001449178">
    <property type="component" value="Chromosome"/>
</dbReference>
<feature type="domain" description="T6SS Phospholipase effector Tle1-like catalytic" evidence="3">
    <location>
        <begin position="280"/>
        <end position="397"/>
    </location>
</feature>
<reference evidence="4 5" key="1">
    <citation type="submission" date="2024-03" db="EMBL/GenBank/DDBJ databases">
        <title>Complete Genome Sequence and Annotation of Ignatzschineria larvae DSM 13226.</title>
        <authorList>
            <person name="Cantrell E."/>
            <person name="Burcham Z.M."/>
        </authorList>
    </citation>
    <scope>NUCLEOTIDE SEQUENCE [LARGE SCALE GENOMIC DNA]</scope>
    <source>
        <strain evidence="4 5">DSM 13226</strain>
    </source>
</reference>
<feature type="region of interest" description="Disordered" evidence="2">
    <location>
        <begin position="636"/>
        <end position="659"/>
    </location>
</feature>
<dbReference type="RefSeq" id="WP_034856128.1">
    <property type="nucleotide sequence ID" value="NZ_AZOD01000050.1"/>
</dbReference>
<accession>A0ABZ3C1B8</accession>
<feature type="coiled-coil region" evidence="1">
    <location>
        <begin position="69"/>
        <end position="96"/>
    </location>
</feature>
<evidence type="ECO:0000256" key="2">
    <source>
        <dbReference type="SAM" id="MobiDB-lite"/>
    </source>
</evidence>
<evidence type="ECO:0000313" key="4">
    <source>
        <dbReference type="EMBL" id="WZW88591.1"/>
    </source>
</evidence>
<protein>
    <submittedName>
        <fullName evidence="4">DUF2235 domain-containing protein</fullName>
    </submittedName>
</protein>
<dbReference type="InterPro" id="IPR018712">
    <property type="entry name" value="Tle1-like_cat"/>
</dbReference>
<proteinExistence type="predicted"/>